<evidence type="ECO:0000313" key="2">
    <source>
        <dbReference type="EMBL" id="EGB09030.1"/>
    </source>
</evidence>
<feature type="domain" description="N-acetyltransferase" evidence="1">
    <location>
        <begin position="1"/>
        <end position="78"/>
    </location>
</feature>
<dbReference type="EMBL" id="GL833126">
    <property type="protein sequence ID" value="EGB09030.1"/>
    <property type="molecule type" value="Genomic_DNA"/>
</dbReference>
<name>F0Y6K1_AURAN</name>
<protein>
    <recommendedName>
        <fullName evidence="1">N-acetyltransferase domain-containing protein</fullName>
    </recommendedName>
</protein>
<reference evidence="2 3" key="1">
    <citation type="journal article" date="2011" name="Proc. Natl. Acad. Sci. U.S.A.">
        <title>Niche of harmful alga Aureococcus anophagefferens revealed through ecogenomics.</title>
        <authorList>
            <person name="Gobler C.J."/>
            <person name="Berry D.L."/>
            <person name="Dyhrman S.T."/>
            <person name="Wilhelm S.W."/>
            <person name="Salamov A."/>
            <person name="Lobanov A.V."/>
            <person name="Zhang Y."/>
            <person name="Collier J.L."/>
            <person name="Wurch L.L."/>
            <person name="Kustka A.B."/>
            <person name="Dill B.D."/>
            <person name="Shah M."/>
            <person name="VerBerkmoes N.C."/>
            <person name="Kuo A."/>
            <person name="Terry A."/>
            <person name="Pangilinan J."/>
            <person name="Lindquist E.A."/>
            <person name="Lucas S."/>
            <person name="Paulsen I.T."/>
            <person name="Hattenrath-Lehmann T.K."/>
            <person name="Talmage S.C."/>
            <person name="Walker E.A."/>
            <person name="Koch F."/>
            <person name="Burson A.M."/>
            <person name="Marcoval M.A."/>
            <person name="Tang Y.Z."/>
            <person name="Lecleir G.R."/>
            <person name="Coyne K.J."/>
            <person name="Berg G.M."/>
            <person name="Bertrand E.M."/>
            <person name="Saito M.A."/>
            <person name="Gladyshev V.N."/>
            <person name="Grigoriev I.V."/>
        </authorList>
    </citation>
    <scope>NUCLEOTIDE SEQUENCE [LARGE SCALE GENOMIC DNA]</scope>
    <source>
        <strain evidence="3">CCMP 1984</strain>
    </source>
</reference>
<organism evidence="3">
    <name type="scientific">Aureococcus anophagefferens</name>
    <name type="common">Harmful bloom alga</name>
    <dbReference type="NCBI Taxonomy" id="44056"/>
    <lineage>
        <taxon>Eukaryota</taxon>
        <taxon>Sar</taxon>
        <taxon>Stramenopiles</taxon>
        <taxon>Ochrophyta</taxon>
        <taxon>Pelagophyceae</taxon>
        <taxon>Pelagomonadales</taxon>
        <taxon>Pelagomonadaceae</taxon>
        <taxon>Aureococcus</taxon>
    </lineage>
</organism>
<dbReference type="Pfam" id="PF13673">
    <property type="entry name" value="Acetyltransf_10"/>
    <property type="match status" value="1"/>
</dbReference>
<proteinExistence type="predicted"/>
<dbReference type="GO" id="GO:0016747">
    <property type="term" value="F:acyltransferase activity, transferring groups other than amino-acyl groups"/>
    <property type="evidence" value="ECO:0007669"/>
    <property type="project" value="InterPro"/>
</dbReference>
<keyword evidence="3" id="KW-1185">Reference proteome</keyword>
<dbReference type="AlphaFoldDB" id="F0Y6K1"/>
<evidence type="ECO:0000313" key="3">
    <source>
        <dbReference type="Proteomes" id="UP000002729"/>
    </source>
</evidence>
<dbReference type="InParanoid" id="F0Y6K1"/>
<dbReference type="GeneID" id="20229275"/>
<dbReference type="InterPro" id="IPR016181">
    <property type="entry name" value="Acyl_CoA_acyltransferase"/>
</dbReference>
<dbReference type="Proteomes" id="UP000002729">
    <property type="component" value="Unassembled WGS sequence"/>
</dbReference>
<evidence type="ECO:0000259" key="1">
    <source>
        <dbReference type="PROSITE" id="PS51186"/>
    </source>
</evidence>
<accession>F0Y6K1</accession>
<feature type="non-terminal residue" evidence="2">
    <location>
        <position position="78"/>
    </location>
</feature>
<dbReference type="SUPFAM" id="SSF55729">
    <property type="entry name" value="Acyl-CoA N-acyltransferases (Nat)"/>
    <property type="match status" value="1"/>
</dbReference>
<gene>
    <name evidence="2" type="ORF">AURANDRAFT_8643</name>
</gene>
<dbReference type="PROSITE" id="PS51186">
    <property type="entry name" value="GNAT"/>
    <property type="match status" value="1"/>
</dbReference>
<dbReference type="KEGG" id="aaf:AURANDRAFT_8643"/>
<feature type="non-terminal residue" evidence="2">
    <location>
        <position position="1"/>
    </location>
</feature>
<sequence length="78" mass="8957">KFVELALFAVEHACQGKKLGKKLMTEVQKHCRERHEAVGVLTYADFKAFSFFKRVGFSRTVTLPHTVWKTCIVHYEGA</sequence>
<dbReference type="Gene3D" id="3.40.630.30">
    <property type="match status" value="1"/>
</dbReference>
<dbReference type="InterPro" id="IPR000182">
    <property type="entry name" value="GNAT_dom"/>
</dbReference>
<dbReference type="CDD" id="cd04301">
    <property type="entry name" value="NAT_SF"/>
    <property type="match status" value="1"/>
</dbReference>
<dbReference type="RefSeq" id="XP_009036008.1">
    <property type="nucleotide sequence ID" value="XM_009037760.1"/>
</dbReference>